<dbReference type="SUPFAM" id="SSF46689">
    <property type="entry name" value="Homeodomain-like"/>
    <property type="match status" value="1"/>
</dbReference>
<keyword evidence="1" id="KW-0805">Transcription regulation</keyword>
<protein>
    <submittedName>
        <fullName evidence="6">TetR/AcrR family transcriptional regulator</fullName>
    </submittedName>
</protein>
<dbReference type="InterPro" id="IPR036271">
    <property type="entry name" value="Tet_transcr_reg_TetR-rel_C_sf"/>
</dbReference>
<keyword evidence="2 4" id="KW-0238">DNA-binding</keyword>
<name>A0ABT0E6X8_9GAMM</name>
<proteinExistence type="predicted"/>
<dbReference type="PROSITE" id="PS50977">
    <property type="entry name" value="HTH_TETR_2"/>
    <property type="match status" value="1"/>
</dbReference>
<dbReference type="PRINTS" id="PR00455">
    <property type="entry name" value="HTHTETR"/>
</dbReference>
<dbReference type="InterPro" id="IPR050109">
    <property type="entry name" value="HTH-type_TetR-like_transc_reg"/>
</dbReference>
<dbReference type="InterPro" id="IPR009057">
    <property type="entry name" value="Homeodomain-like_sf"/>
</dbReference>
<dbReference type="SUPFAM" id="SSF48498">
    <property type="entry name" value="Tetracyclin repressor-like, C-terminal domain"/>
    <property type="match status" value="1"/>
</dbReference>
<organism evidence="6 7">
    <name type="scientific">Alcanivorax quisquiliarum</name>
    <dbReference type="NCBI Taxonomy" id="2933565"/>
    <lineage>
        <taxon>Bacteria</taxon>
        <taxon>Pseudomonadati</taxon>
        <taxon>Pseudomonadota</taxon>
        <taxon>Gammaproteobacteria</taxon>
        <taxon>Oceanospirillales</taxon>
        <taxon>Alcanivoracaceae</taxon>
        <taxon>Alcanivorax</taxon>
    </lineage>
</organism>
<dbReference type="Pfam" id="PF13305">
    <property type="entry name" value="TetR_C_33"/>
    <property type="match status" value="1"/>
</dbReference>
<dbReference type="Gene3D" id="1.10.10.60">
    <property type="entry name" value="Homeodomain-like"/>
    <property type="match status" value="1"/>
</dbReference>
<reference evidence="6" key="1">
    <citation type="submission" date="2022-04" db="EMBL/GenBank/DDBJ databases">
        <title>Alcanivorax sp. CY1518 draft genome sequence.</title>
        <authorList>
            <person name="Zhao G."/>
            <person name="An M."/>
        </authorList>
    </citation>
    <scope>NUCLEOTIDE SEQUENCE</scope>
    <source>
        <strain evidence="6">CY1518</strain>
    </source>
</reference>
<dbReference type="Proteomes" id="UP001165524">
    <property type="component" value="Unassembled WGS sequence"/>
</dbReference>
<sequence>MGVRARREQEKLARRERILDAAEQIFFTKGAERSTMDDIARAAQLSRGLLYVYFRDKSAILEAVMLRAAEALRCRFRTLAATDLCGHDQILAMGEAYYTFSLEQPDYFDLLTRAASDWPTLPPETSQQMLATCSGEVMAIMAEAIRRGVSDGSLAANQIRDPVQTALYLRGALHGVIMLTRQPDGLGLPAGQNAAALVHYTLETLGASLRSTPTDN</sequence>
<feature type="DNA-binding region" description="H-T-H motif" evidence="4">
    <location>
        <begin position="35"/>
        <end position="54"/>
    </location>
</feature>
<dbReference type="PANTHER" id="PTHR30055">
    <property type="entry name" value="HTH-TYPE TRANSCRIPTIONAL REGULATOR RUTR"/>
    <property type="match status" value="1"/>
</dbReference>
<dbReference type="InterPro" id="IPR025996">
    <property type="entry name" value="MT1864/Rv1816-like_C"/>
</dbReference>
<evidence type="ECO:0000313" key="6">
    <source>
        <dbReference type="EMBL" id="MCK0537372.1"/>
    </source>
</evidence>
<comment type="caution">
    <text evidence="6">The sequence shown here is derived from an EMBL/GenBank/DDBJ whole genome shotgun (WGS) entry which is preliminary data.</text>
</comment>
<evidence type="ECO:0000256" key="2">
    <source>
        <dbReference type="ARBA" id="ARBA00023125"/>
    </source>
</evidence>
<accession>A0ABT0E6X8</accession>
<dbReference type="EMBL" id="JALKII010000003">
    <property type="protein sequence ID" value="MCK0537372.1"/>
    <property type="molecule type" value="Genomic_DNA"/>
</dbReference>
<evidence type="ECO:0000259" key="5">
    <source>
        <dbReference type="PROSITE" id="PS50977"/>
    </source>
</evidence>
<dbReference type="Pfam" id="PF00440">
    <property type="entry name" value="TetR_N"/>
    <property type="match status" value="1"/>
</dbReference>
<dbReference type="PANTHER" id="PTHR30055:SF234">
    <property type="entry name" value="HTH-TYPE TRANSCRIPTIONAL REGULATOR BETI"/>
    <property type="match status" value="1"/>
</dbReference>
<evidence type="ECO:0000313" key="7">
    <source>
        <dbReference type="Proteomes" id="UP001165524"/>
    </source>
</evidence>
<keyword evidence="7" id="KW-1185">Reference proteome</keyword>
<dbReference type="InterPro" id="IPR001647">
    <property type="entry name" value="HTH_TetR"/>
</dbReference>
<evidence type="ECO:0000256" key="3">
    <source>
        <dbReference type="ARBA" id="ARBA00023163"/>
    </source>
</evidence>
<evidence type="ECO:0000256" key="4">
    <source>
        <dbReference type="PROSITE-ProRule" id="PRU00335"/>
    </source>
</evidence>
<keyword evidence="3" id="KW-0804">Transcription</keyword>
<dbReference type="Gene3D" id="1.10.357.10">
    <property type="entry name" value="Tetracycline Repressor, domain 2"/>
    <property type="match status" value="1"/>
</dbReference>
<dbReference type="RefSeq" id="WP_246950675.1">
    <property type="nucleotide sequence ID" value="NZ_JALKII010000003.1"/>
</dbReference>
<evidence type="ECO:0000256" key="1">
    <source>
        <dbReference type="ARBA" id="ARBA00023015"/>
    </source>
</evidence>
<gene>
    <name evidence="6" type="ORF">MU846_06565</name>
</gene>
<feature type="domain" description="HTH tetR-type" evidence="5">
    <location>
        <begin position="12"/>
        <end position="72"/>
    </location>
</feature>